<feature type="domain" description="BIG2" evidence="1">
    <location>
        <begin position="143"/>
        <end position="228"/>
    </location>
</feature>
<dbReference type="SMART" id="SM00635">
    <property type="entry name" value="BID_2"/>
    <property type="match status" value="6"/>
</dbReference>
<dbReference type="Proteomes" id="UP000012112">
    <property type="component" value="Unassembled WGS sequence"/>
</dbReference>
<feature type="domain" description="BIG2" evidence="1">
    <location>
        <begin position="326"/>
        <end position="411"/>
    </location>
</feature>
<gene>
    <name evidence="2" type="ORF">LEP1GSC172_0855</name>
</gene>
<dbReference type="FunFam" id="2.60.40.1080:FF:000001">
    <property type="entry name" value="Bacterial Ig-like domain, group 2"/>
    <property type="match status" value="5"/>
</dbReference>
<feature type="domain" description="BIG2" evidence="1">
    <location>
        <begin position="54"/>
        <end position="138"/>
    </location>
</feature>
<proteinExistence type="predicted"/>
<dbReference type="EMBL" id="AKWD02000015">
    <property type="protein sequence ID" value="EMO55114.1"/>
    <property type="molecule type" value="Genomic_DNA"/>
</dbReference>
<organism evidence="2 3">
    <name type="scientific">Leptospira noguchii</name>
    <dbReference type="NCBI Taxonomy" id="28182"/>
    <lineage>
        <taxon>Bacteria</taxon>
        <taxon>Pseudomonadati</taxon>
        <taxon>Spirochaetota</taxon>
        <taxon>Spirochaetia</taxon>
        <taxon>Leptospirales</taxon>
        <taxon>Leptospiraceae</taxon>
        <taxon>Leptospira</taxon>
    </lineage>
</organism>
<dbReference type="Gene3D" id="2.60.40.1080">
    <property type="match status" value="7"/>
</dbReference>
<reference evidence="2 3" key="1">
    <citation type="submission" date="2013-01" db="EMBL/GenBank/DDBJ databases">
        <authorList>
            <person name="Harkins D.M."/>
            <person name="Durkin A.S."/>
            <person name="Brinkac L.M."/>
            <person name="Haft D.H."/>
            <person name="Selengut J.D."/>
            <person name="Sanka R."/>
            <person name="DePew J."/>
            <person name="Purushe J."/>
            <person name="Matthias M.A."/>
            <person name="Vinetz J.M."/>
            <person name="Sutton G.G."/>
            <person name="Nierman W.C."/>
            <person name="Fouts D.E."/>
        </authorList>
    </citation>
    <scope>NUCLEOTIDE SEQUENCE [LARGE SCALE GENOMIC DNA]</scope>
    <source>
        <strain evidence="2 3">HAI1536</strain>
    </source>
</reference>
<sequence>NQVTWKSSNTDILTVSNTNAKRGLGSTLNQGTVKVIASMGGIEGVTDFTITQATLTSIEVTPTLPSIAKGLTQKFTAIGIFTDNSKKDITDQVTWKSSSKALNILNASGEEGIGKAIAVGKTTITATLEKLSGKTELTVTPAVLTSIQISPVNPSLAKGLTEKFSATGIYSDNSKADITSSVTWFSSNNSIARISNTKNYQGQAYGISTGAVDIKATSGNVSSPVSKLSVTAAELVEIVLNPSSSHKAKGLIENFKATGIFTDNSTKDITDQVTWKSSNTTYAQISNAAGSQGLVNALSKGTSHISATLGSISSSNHATFQVTSAKIASIEVTPNNFLLVKGLSYPFKATGIYTDNTKADITKQVSWSSSNPQVASIDNTFSLAGSVTAIYDGSTNIIATLSNSMSASSTLYVASPALIDIEVKPSISILSEGLTLQLTATGIYSNHSTYDLTKVVTWTSSNPSSIAIDHTGRTTALAFGASEFTATYDSIESNRAWIFVNDEKLVNITISSSQVLTAKGLTQKFKAIGTFERGNELDLTDFVTWKSSDPKVASISNSNDDSGLITALSVGSTNISATYNSINSDSINFEVTPEILASIKTEP</sequence>
<feature type="domain" description="BIG2" evidence="1">
    <location>
        <begin position="234"/>
        <end position="319"/>
    </location>
</feature>
<name>M6VPY7_9LEPT</name>
<evidence type="ECO:0000259" key="1">
    <source>
        <dbReference type="SMART" id="SM00635"/>
    </source>
</evidence>
<comment type="caution">
    <text evidence="2">The sequence shown here is derived from an EMBL/GenBank/DDBJ whole genome shotgun (WGS) entry which is preliminary data.</text>
</comment>
<dbReference type="InterPro" id="IPR008964">
    <property type="entry name" value="Invasin/intimin_cell_adhesion"/>
</dbReference>
<dbReference type="InterPro" id="IPR003343">
    <property type="entry name" value="Big_2"/>
</dbReference>
<feature type="non-terminal residue" evidence="2">
    <location>
        <position position="1"/>
    </location>
</feature>
<feature type="domain" description="BIG2" evidence="1">
    <location>
        <begin position="417"/>
        <end position="498"/>
    </location>
</feature>
<feature type="domain" description="BIG2" evidence="1">
    <location>
        <begin position="504"/>
        <end position="589"/>
    </location>
</feature>
<accession>M6VPY7</accession>
<dbReference type="RefSeq" id="WP_002177012.1">
    <property type="nucleotide sequence ID" value="NZ_AKWD02000015.1"/>
</dbReference>
<dbReference type="AlphaFoldDB" id="M6VPY7"/>
<dbReference type="Pfam" id="PF02368">
    <property type="entry name" value="Big_2"/>
    <property type="match status" value="6"/>
</dbReference>
<protein>
    <submittedName>
        <fullName evidence="2">Bacterial Ig-like domain, group 2</fullName>
    </submittedName>
</protein>
<evidence type="ECO:0000313" key="2">
    <source>
        <dbReference type="EMBL" id="EMO55114.1"/>
    </source>
</evidence>
<evidence type="ECO:0000313" key="3">
    <source>
        <dbReference type="Proteomes" id="UP000012112"/>
    </source>
</evidence>
<dbReference type="SUPFAM" id="SSF49373">
    <property type="entry name" value="Invasin/intimin cell-adhesion fragments"/>
    <property type="match status" value="3"/>
</dbReference>